<feature type="transmembrane region" description="Helical" evidence="8">
    <location>
        <begin position="190"/>
        <end position="209"/>
    </location>
</feature>
<dbReference type="InterPro" id="IPR005829">
    <property type="entry name" value="Sugar_transporter_CS"/>
</dbReference>
<dbReference type="Gene3D" id="1.20.1250.20">
    <property type="entry name" value="MFS general substrate transporter like domains"/>
    <property type="match status" value="2"/>
</dbReference>
<evidence type="ECO:0000256" key="5">
    <source>
        <dbReference type="ARBA" id="ARBA00022989"/>
    </source>
</evidence>
<organism evidence="10 11">
    <name type="scientific">Pseudonocardia zijingensis</name>
    <dbReference type="NCBI Taxonomy" id="153376"/>
    <lineage>
        <taxon>Bacteria</taxon>
        <taxon>Bacillati</taxon>
        <taxon>Actinomycetota</taxon>
        <taxon>Actinomycetes</taxon>
        <taxon>Pseudonocardiales</taxon>
        <taxon>Pseudonocardiaceae</taxon>
        <taxon>Pseudonocardia</taxon>
    </lineage>
</organism>
<dbReference type="CDD" id="cd17369">
    <property type="entry name" value="MFS_ShiA_like"/>
    <property type="match status" value="1"/>
</dbReference>
<feature type="transmembrane region" description="Helical" evidence="8">
    <location>
        <begin position="251"/>
        <end position="272"/>
    </location>
</feature>
<evidence type="ECO:0000256" key="2">
    <source>
        <dbReference type="ARBA" id="ARBA00022448"/>
    </source>
</evidence>
<keyword evidence="6 8" id="KW-0472">Membrane</keyword>
<dbReference type="SUPFAM" id="SSF103473">
    <property type="entry name" value="MFS general substrate transporter"/>
    <property type="match status" value="1"/>
</dbReference>
<comment type="subcellular location">
    <subcellularLocation>
        <location evidence="1">Cell membrane</location>
        <topology evidence="1">Multi-pass membrane protein</topology>
    </subcellularLocation>
</comment>
<feature type="transmembrane region" description="Helical" evidence="8">
    <location>
        <begin position="48"/>
        <end position="70"/>
    </location>
</feature>
<name>A0ABP3YMV5_9PSEU</name>
<evidence type="ECO:0000256" key="3">
    <source>
        <dbReference type="ARBA" id="ARBA00022475"/>
    </source>
</evidence>
<comment type="caution">
    <text evidence="10">The sequence shown here is derived from an EMBL/GenBank/DDBJ whole genome shotgun (WGS) entry which is preliminary data.</text>
</comment>
<evidence type="ECO:0000256" key="7">
    <source>
        <dbReference type="SAM" id="MobiDB-lite"/>
    </source>
</evidence>
<feature type="transmembrane region" description="Helical" evidence="8">
    <location>
        <begin position="91"/>
        <end position="112"/>
    </location>
</feature>
<dbReference type="PROSITE" id="PS00216">
    <property type="entry name" value="SUGAR_TRANSPORT_1"/>
    <property type="match status" value="1"/>
</dbReference>
<sequence>MSTDVDTPHDSDGAGARRAAQAAFLGGTLEYYDFGIFLTASSLVFNKIMFSGDATSATLLSLMTFGLAYVARPLGGVVLGDLGDRFGRKRILLATLLLMGGATFLVGCLPTYATAGVLAPVLLIVLRLLQGISAGGEIAGSSVLVVEHAPPDRRGFYGSWAINGPIAGFVLSSLVFVGVAAMPEDALLSWGWRVPFWASVVVLAVAYLVRRTIEEPEVFVREVAQASSDPEARTPPVWQLLRHHAPAVPRLAACALFTTVNTIVAVFGLTYATGTVGLSPSLMLGVSVVANVLAIPVQTLAGMLSDRVGRRPVMIVGCLGCAAGTSGYFAAITTQHPVLIFAAAIVLTSGFYSLANGVYPAFFVEMFATRVRYTGTAMGLQISQLVAGFAPAVALALAGGEATHWAPAAVLTAVVCGISVLAILSARETARTPLRALEQRDRGRPAWSGVPRHDGPPHHSGPGR</sequence>
<feature type="transmembrane region" description="Helical" evidence="8">
    <location>
        <begin position="376"/>
        <end position="399"/>
    </location>
</feature>
<evidence type="ECO:0000313" key="11">
    <source>
        <dbReference type="Proteomes" id="UP001499967"/>
    </source>
</evidence>
<protein>
    <submittedName>
        <fullName evidence="10">MFS transporter</fullName>
    </submittedName>
</protein>
<evidence type="ECO:0000259" key="9">
    <source>
        <dbReference type="PROSITE" id="PS50850"/>
    </source>
</evidence>
<feature type="transmembrane region" description="Helical" evidence="8">
    <location>
        <begin position="157"/>
        <end position="178"/>
    </location>
</feature>
<evidence type="ECO:0000256" key="1">
    <source>
        <dbReference type="ARBA" id="ARBA00004651"/>
    </source>
</evidence>
<dbReference type="RefSeq" id="WP_343945487.1">
    <property type="nucleotide sequence ID" value="NZ_BAAAHP010000209.1"/>
</dbReference>
<dbReference type="InterPro" id="IPR020846">
    <property type="entry name" value="MFS_dom"/>
</dbReference>
<gene>
    <name evidence="10" type="ORF">GCM10009559_64510</name>
</gene>
<feature type="region of interest" description="Disordered" evidence="7">
    <location>
        <begin position="438"/>
        <end position="464"/>
    </location>
</feature>
<evidence type="ECO:0000256" key="8">
    <source>
        <dbReference type="SAM" id="Phobius"/>
    </source>
</evidence>
<dbReference type="PANTHER" id="PTHR43045:SF1">
    <property type="entry name" value="SHIKIMATE TRANSPORTER"/>
    <property type="match status" value="1"/>
</dbReference>
<evidence type="ECO:0000256" key="6">
    <source>
        <dbReference type="ARBA" id="ARBA00023136"/>
    </source>
</evidence>
<proteinExistence type="predicted"/>
<feature type="domain" description="Major facilitator superfamily (MFS) profile" evidence="9">
    <location>
        <begin position="19"/>
        <end position="431"/>
    </location>
</feature>
<dbReference type="PANTHER" id="PTHR43045">
    <property type="entry name" value="SHIKIMATE TRANSPORTER"/>
    <property type="match status" value="1"/>
</dbReference>
<feature type="transmembrane region" description="Helical" evidence="8">
    <location>
        <begin position="278"/>
        <end position="301"/>
    </location>
</feature>
<accession>A0ABP3YMV5</accession>
<keyword evidence="2" id="KW-0813">Transport</keyword>
<keyword evidence="11" id="KW-1185">Reference proteome</keyword>
<feature type="transmembrane region" description="Helical" evidence="8">
    <location>
        <begin position="338"/>
        <end position="364"/>
    </location>
</feature>
<reference evidence="11" key="1">
    <citation type="journal article" date="2019" name="Int. J. Syst. Evol. Microbiol.">
        <title>The Global Catalogue of Microorganisms (GCM) 10K type strain sequencing project: providing services to taxonomists for standard genome sequencing and annotation.</title>
        <authorList>
            <consortium name="The Broad Institute Genomics Platform"/>
            <consortium name="The Broad Institute Genome Sequencing Center for Infectious Disease"/>
            <person name="Wu L."/>
            <person name="Ma J."/>
        </authorList>
    </citation>
    <scope>NUCLEOTIDE SEQUENCE [LARGE SCALE GENOMIC DNA]</scope>
    <source>
        <strain evidence="11">JCM 11117</strain>
    </source>
</reference>
<evidence type="ECO:0000256" key="4">
    <source>
        <dbReference type="ARBA" id="ARBA00022692"/>
    </source>
</evidence>
<feature type="transmembrane region" description="Helical" evidence="8">
    <location>
        <begin position="405"/>
        <end position="426"/>
    </location>
</feature>
<dbReference type="EMBL" id="BAAAHP010000209">
    <property type="protein sequence ID" value="GAA0899632.1"/>
    <property type="molecule type" value="Genomic_DNA"/>
</dbReference>
<dbReference type="Proteomes" id="UP001499967">
    <property type="component" value="Unassembled WGS sequence"/>
</dbReference>
<dbReference type="PROSITE" id="PS00217">
    <property type="entry name" value="SUGAR_TRANSPORT_2"/>
    <property type="match status" value="1"/>
</dbReference>
<dbReference type="PROSITE" id="PS50850">
    <property type="entry name" value="MFS"/>
    <property type="match status" value="1"/>
</dbReference>
<keyword evidence="3" id="KW-1003">Cell membrane</keyword>
<keyword evidence="5 8" id="KW-1133">Transmembrane helix</keyword>
<feature type="transmembrane region" description="Helical" evidence="8">
    <location>
        <begin position="118"/>
        <end position="145"/>
    </location>
</feature>
<feature type="transmembrane region" description="Helical" evidence="8">
    <location>
        <begin position="313"/>
        <end position="332"/>
    </location>
</feature>
<dbReference type="Pfam" id="PF07690">
    <property type="entry name" value="MFS_1"/>
    <property type="match status" value="1"/>
</dbReference>
<keyword evidence="4 8" id="KW-0812">Transmembrane</keyword>
<dbReference type="InterPro" id="IPR011701">
    <property type="entry name" value="MFS"/>
</dbReference>
<dbReference type="InterPro" id="IPR036259">
    <property type="entry name" value="MFS_trans_sf"/>
</dbReference>
<evidence type="ECO:0000313" key="10">
    <source>
        <dbReference type="EMBL" id="GAA0899632.1"/>
    </source>
</evidence>